<dbReference type="EMBL" id="SADV01000003">
    <property type="protein sequence ID" value="TQR37121.1"/>
    <property type="molecule type" value="Genomic_DNA"/>
</dbReference>
<protein>
    <submittedName>
        <fullName evidence="2">Uncharacterized protein</fullName>
    </submittedName>
</protein>
<name>A0A544UTE5_LYSSH</name>
<proteinExistence type="predicted"/>
<keyword evidence="1" id="KW-0175">Coiled coil</keyword>
<accession>A0A544UTE5</accession>
<dbReference type="Proteomes" id="UP000317944">
    <property type="component" value="Unassembled WGS sequence"/>
</dbReference>
<organism evidence="2 3">
    <name type="scientific">Lysinibacillus sphaericus</name>
    <name type="common">Bacillus sphaericus</name>
    <dbReference type="NCBI Taxonomy" id="1421"/>
    <lineage>
        <taxon>Bacteria</taxon>
        <taxon>Bacillati</taxon>
        <taxon>Bacillota</taxon>
        <taxon>Bacilli</taxon>
        <taxon>Bacillales</taxon>
        <taxon>Bacillaceae</taxon>
        <taxon>Lysinibacillus</taxon>
    </lineage>
</organism>
<evidence type="ECO:0000313" key="3">
    <source>
        <dbReference type="Proteomes" id="UP000317944"/>
    </source>
</evidence>
<reference evidence="2 3" key="1">
    <citation type="submission" date="2018-03" db="EMBL/GenBank/DDBJ databases">
        <title>Aerobic endospore-forming bacteria genome sequencing and assembly.</title>
        <authorList>
            <person name="Cavalcante D.A."/>
            <person name="Driks A."/>
            <person name="Putonti C."/>
            <person name="De-Souza M.T."/>
        </authorList>
    </citation>
    <scope>NUCLEOTIDE SEQUENCE [LARGE SCALE GENOMIC DNA]</scope>
    <source>
        <strain evidence="2 3">SDF0037</strain>
    </source>
</reference>
<evidence type="ECO:0000256" key="1">
    <source>
        <dbReference type="SAM" id="Coils"/>
    </source>
</evidence>
<dbReference type="OrthoDB" id="9951709at2"/>
<comment type="caution">
    <text evidence="2">The sequence shown here is derived from an EMBL/GenBank/DDBJ whole genome shotgun (WGS) entry which is preliminary data.</text>
</comment>
<evidence type="ECO:0000313" key="2">
    <source>
        <dbReference type="EMBL" id="TQR37121.1"/>
    </source>
</evidence>
<gene>
    <name evidence="2" type="ORF">C7Y47_05385</name>
</gene>
<dbReference type="AlphaFoldDB" id="A0A544UTE5"/>
<feature type="coiled-coil region" evidence="1">
    <location>
        <begin position="71"/>
        <end position="128"/>
    </location>
</feature>
<dbReference type="RefSeq" id="WP_142507813.1">
    <property type="nucleotide sequence ID" value="NZ_SADV01000003.1"/>
</dbReference>
<sequence length="176" mass="20682">MMFEEVEFRSDNNSLMLVQNVEEKAEELIIRIKNEKELITSDTELFLLVDKANDILREGKLPVYLIEFEIIQFLSEKIGELKDKLTKTVDEDEILKIKSDFRDHKSILERKERQARNISNMLKLLYDKKSLYSYVNYMSGDFLINCIKKIIEIELDINGNTNNYNGIKIEAYASQS</sequence>